<evidence type="ECO:0000313" key="1">
    <source>
        <dbReference type="EMBL" id="CAG8582363.1"/>
    </source>
</evidence>
<keyword evidence="2" id="KW-1185">Reference proteome</keyword>
<dbReference type="EMBL" id="CAJVPK010001334">
    <property type="protein sequence ID" value="CAG8582363.1"/>
    <property type="molecule type" value="Genomic_DNA"/>
</dbReference>
<gene>
    <name evidence="1" type="ORF">DEBURN_LOCUS8637</name>
</gene>
<dbReference type="AlphaFoldDB" id="A0A9N9G3L2"/>
<dbReference type="Proteomes" id="UP000789706">
    <property type="component" value="Unassembled WGS sequence"/>
</dbReference>
<protein>
    <submittedName>
        <fullName evidence="1">9140_t:CDS:1</fullName>
    </submittedName>
</protein>
<name>A0A9N9G3L2_9GLOM</name>
<reference evidence="1" key="1">
    <citation type="submission" date="2021-06" db="EMBL/GenBank/DDBJ databases">
        <authorList>
            <person name="Kallberg Y."/>
            <person name="Tangrot J."/>
            <person name="Rosling A."/>
        </authorList>
    </citation>
    <scope>NUCLEOTIDE SEQUENCE</scope>
    <source>
        <strain evidence="1">AZ414A</strain>
    </source>
</reference>
<sequence>MMNGVVMKSGDSSWDEEIDLINKDSIFEKIKITLMNQSFIYWKNDSLTFYDKYEPSGLFMKTENGTLLDPDGSPKDR</sequence>
<proteinExistence type="predicted"/>
<accession>A0A9N9G3L2</accession>
<organism evidence="1 2">
    <name type="scientific">Diversispora eburnea</name>
    <dbReference type="NCBI Taxonomy" id="1213867"/>
    <lineage>
        <taxon>Eukaryota</taxon>
        <taxon>Fungi</taxon>
        <taxon>Fungi incertae sedis</taxon>
        <taxon>Mucoromycota</taxon>
        <taxon>Glomeromycotina</taxon>
        <taxon>Glomeromycetes</taxon>
        <taxon>Diversisporales</taxon>
        <taxon>Diversisporaceae</taxon>
        <taxon>Diversispora</taxon>
    </lineage>
</organism>
<evidence type="ECO:0000313" key="2">
    <source>
        <dbReference type="Proteomes" id="UP000789706"/>
    </source>
</evidence>
<comment type="caution">
    <text evidence="1">The sequence shown here is derived from an EMBL/GenBank/DDBJ whole genome shotgun (WGS) entry which is preliminary data.</text>
</comment>